<dbReference type="InterPro" id="IPR000891">
    <property type="entry name" value="PYR_CT"/>
</dbReference>
<dbReference type="Pfam" id="PF00682">
    <property type="entry name" value="HMGL-like"/>
    <property type="match status" value="1"/>
</dbReference>
<keyword evidence="4 7" id="KW-0456">Lyase</keyword>
<comment type="similarity">
    <text evidence="1">Belongs to the HMG-CoA lyase family.</text>
</comment>
<dbReference type="PANTHER" id="PTHR42738:SF7">
    <property type="entry name" value="HYDROXYMETHYLGLUTARYL-COA LYASE"/>
    <property type="match status" value="1"/>
</dbReference>
<protein>
    <submittedName>
        <fullName evidence="7">Hydroxymethylglutaryl-CoA lyase</fullName>
    </submittedName>
</protein>
<dbReference type="PROSITE" id="PS50991">
    <property type="entry name" value="PYR_CT"/>
    <property type="match status" value="1"/>
</dbReference>
<organism evidence="7 8">
    <name type="scientific">Rhizobium sullae</name>
    <name type="common">Rhizobium hedysari</name>
    <dbReference type="NCBI Taxonomy" id="50338"/>
    <lineage>
        <taxon>Bacteria</taxon>
        <taxon>Pseudomonadati</taxon>
        <taxon>Pseudomonadota</taxon>
        <taxon>Alphaproteobacteria</taxon>
        <taxon>Hyphomicrobiales</taxon>
        <taxon>Rhizobiaceae</taxon>
        <taxon>Rhizobium/Agrobacterium group</taxon>
        <taxon>Rhizobium</taxon>
    </lineage>
</organism>
<evidence type="ECO:0000256" key="5">
    <source>
        <dbReference type="RuleBase" id="RU003523"/>
    </source>
</evidence>
<evidence type="ECO:0000259" key="6">
    <source>
        <dbReference type="PROSITE" id="PS50991"/>
    </source>
</evidence>
<sequence length="315" mass="33988">MMDARRLFPVDQVVLREVGLRDGLQLTRHYPTTQQKLDWLSREYRAGVRHFEVGSFLPSTRFPQFADLRVLIDATSRLDGAYSTALTLNERGVADALETQVDEMIFVVSATESHSMANTRRSRAEAIEMLARIDAQRRAGRSDLPVLTAGIAMSFGCSLEGEVNPRDVIDISERAIKAGADVLAIADTVGFGGPAQVAWMVRELRRALGDDQPIAMHFHDTRGLALANCAAALDNGIRVLDGCLGGLGGCPFAPGATGNTVFEDMVFLCKTMGLQTNIDIDGLLAARKVVAASMPDEPLHGALARAGLPKVLEDA</sequence>
<keyword evidence="7" id="KW-0614">Plasmid</keyword>
<feature type="domain" description="Pyruvate carboxyltransferase" evidence="6">
    <location>
        <begin position="13"/>
        <end position="284"/>
    </location>
</feature>
<dbReference type="PANTHER" id="PTHR42738">
    <property type="entry name" value="HYDROXYMETHYLGLUTARYL-COA LYASE"/>
    <property type="match status" value="1"/>
</dbReference>
<geneLocation type="plasmid" evidence="7 8">
    <name>pWSM1592_2</name>
</geneLocation>
<keyword evidence="2 5" id="KW-0808">Transferase</keyword>
<dbReference type="InterPro" id="IPR043594">
    <property type="entry name" value="HMGL"/>
</dbReference>
<dbReference type="Gene3D" id="3.20.20.70">
    <property type="entry name" value="Aldolase class I"/>
    <property type="match status" value="1"/>
</dbReference>
<gene>
    <name evidence="7" type="ORF">N2599_36125</name>
</gene>
<evidence type="ECO:0000313" key="7">
    <source>
        <dbReference type="EMBL" id="UWU19444.1"/>
    </source>
</evidence>
<evidence type="ECO:0000256" key="2">
    <source>
        <dbReference type="ARBA" id="ARBA00022679"/>
    </source>
</evidence>
<dbReference type="InterPro" id="IPR013785">
    <property type="entry name" value="Aldolase_TIM"/>
</dbReference>
<proteinExistence type="inferred from homology"/>
<evidence type="ECO:0000256" key="3">
    <source>
        <dbReference type="ARBA" id="ARBA00022723"/>
    </source>
</evidence>
<dbReference type="EMBL" id="CP104145">
    <property type="protein sequence ID" value="UWU19444.1"/>
    <property type="molecule type" value="Genomic_DNA"/>
</dbReference>
<comment type="similarity">
    <text evidence="5">Belongs to the alpha-IPM synthase/homocitrate synthase family.</text>
</comment>
<evidence type="ECO:0000256" key="4">
    <source>
        <dbReference type="ARBA" id="ARBA00023239"/>
    </source>
</evidence>
<dbReference type="GO" id="GO:0016829">
    <property type="term" value="F:lyase activity"/>
    <property type="evidence" value="ECO:0007669"/>
    <property type="project" value="UniProtKB-KW"/>
</dbReference>
<dbReference type="InterPro" id="IPR002034">
    <property type="entry name" value="AIPM/Hcit_synth_CS"/>
</dbReference>
<keyword evidence="3" id="KW-0479">Metal-binding</keyword>
<dbReference type="SUPFAM" id="SSF51569">
    <property type="entry name" value="Aldolase"/>
    <property type="match status" value="1"/>
</dbReference>
<name>A0ABY5XXS3_RHISU</name>
<evidence type="ECO:0000256" key="1">
    <source>
        <dbReference type="ARBA" id="ARBA00009405"/>
    </source>
</evidence>
<dbReference type="RefSeq" id="WP_027511213.1">
    <property type="nucleotide sequence ID" value="NZ_CP104145.1"/>
</dbReference>
<keyword evidence="8" id="KW-1185">Reference proteome</keyword>
<reference evidence="7" key="1">
    <citation type="submission" date="2022-09" db="EMBL/GenBank/DDBJ databases">
        <title>Australian commercial rhizobial inoculants.</title>
        <authorList>
            <person name="Kohlmeier M.G."/>
            <person name="O'Hara G.W."/>
            <person name="Colombi E."/>
            <person name="Ramsay J.P."/>
            <person name="Terpolilli J."/>
        </authorList>
    </citation>
    <scope>NUCLEOTIDE SEQUENCE</scope>
    <source>
        <strain evidence="7">WSM1592</strain>
        <plasmid evidence="7">pWSM1592_2</plasmid>
    </source>
</reference>
<accession>A0ABY5XXS3</accession>
<dbReference type="Proteomes" id="UP001060123">
    <property type="component" value="Plasmid pWSM1592_2"/>
</dbReference>
<dbReference type="PROSITE" id="PS00815">
    <property type="entry name" value="AIPM_HOMOCIT_SYNTH_1"/>
    <property type="match status" value="1"/>
</dbReference>
<evidence type="ECO:0000313" key="8">
    <source>
        <dbReference type="Proteomes" id="UP001060123"/>
    </source>
</evidence>